<dbReference type="SMART" id="SM00530">
    <property type="entry name" value="HTH_XRE"/>
    <property type="match status" value="1"/>
</dbReference>
<sequence length="120" mass="13484">MIAFERIKELAKQKKLSLIEVNDKAGLGTRTIYHWKDKMPNNNNLAAVAKVLGTTTDYLNGLTNDPSPIHDALKDNEPGITWTDLDMPYGGTIPDDLKNMYKAIAEQYVKDHPDKFKGSH</sequence>
<dbReference type="AlphaFoldDB" id="A0A9Q5BWE3"/>
<dbReference type="RefSeq" id="WP_173004030.1">
    <property type="nucleotide sequence ID" value="NZ_WCGB01000005.1"/>
</dbReference>
<dbReference type="InterPro" id="IPR001387">
    <property type="entry name" value="Cro/C1-type_HTH"/>
</dbReference>
<accession>A0A9Q5BWE3</accession>
<dbReference type="PROSITE" id="PS50943">
    <property type="entry name" value="HTH_CROC1"/>
    <property type="match status" value="1"/>
</dbReference>
<evidence type="ECO:0000259" key="1">
    <source>
        <dbReference type="PROSITE" id="PS50943"/>
    </source>
</evidence>
<dbReference type="EMBL" id="WCGB01000005">
    <property type="protein sequence ID" value="NRN90912.1"/>
    <property type="molecule type" value="Genomic_DNA"/>
</dbReference>
<name>A0A9Q5BWE3_LACHE</name>
<dbReference type="Proteomes" id="UP000601587">
    <property type="component" value="Unassembled WGS sequence"/>
</dbReference>
<evidence type="ECO:0000313" key="3">
    <source>
        <dbReference type="Proteomes" id="UP000601587"/>
    </source>
</evidence>
<reference evidence="2" key="1">
    <citation type="submission" date="2019-09" db="EMBL/GenBank/DDBJ databases">
        <title>Comparative genomic analysis of Lactobacillus helveticus.</title>
        <authorList>
            <person name="Zhang H."/>
            <person name="Chen Y."/>
            <person name="Zhong Z."/>
        </authorList>
    </citation>
    <scope>NUCLEOTIDE SEQUENCE</scope>
    <source>
        <strain evidence="2">IMAU50013</strain>
    </source>
</reference>
<organism evidence="2 3">
    <name type="scientific">Lactobacillus helveticus</name>
    <name type="common">Lactobacillus suntoryeus</name>
    <dbReference type="NCBI Taxonomy" id="1587"/>
    <lineage>
        <taxon>Bacteria</taxon>
        <taxon>Bacillati</taxon>
        <taxon>Bacillota</taxon>
        <taxon>Bacilli</taxon>
        <taxon>Lactobacillales</taxon>
        <taxon>Lactobacillaceae</taxon>
        <taxon>Lactobacillus</taxon>
    </lineage>
</organism>
<comment type="caution">
    <text evidence="2">The sequence shown here is derived from an EMBL/GenBank/DDBJ whole genome shotgun (WGS) entry which is preliminary data.</text>
</comment>
<evidence type="ECO:0000313" key="2">
    <source>
        <dbReference type="EMBL" id="NRN90912.1"/>
    </source>
</evidence>
<protein>
    <recommendedName>
        <fullName evidence="1">HTH cro/C1-type domain-containing protein</fullName>
    </recommendedName>
</protein>
<gene>
    <name evidence="2" type="ORF">IMAU50013_00438</name>
</gene>
<dbReference type="CDD" id="cd00093">
    <property type="entry name" value="HTH_XRE"/>
    <property type="match status" value="1"/>
</dbReference>
<dbReference type="SUPFAM" id="SSF47413">
    <property type="entry name" value="lambda repressor-like DNA-binding domains"/>
    <property type="match status" value="1"/>
</dbReference>
<dbReference type="InterPro" id="IPR010982">
    <property type="entry name" value="Lambda_DNA-bd_dom_sf"/>
</dbReference>
<proteinExistence type="predicted"/>
<feature type="domain" description="HTH cro/C1-type" evidence="1">
    <location>
        <begin position="7"/>
        <end position="59"/>
    </location>
</feature>
<dbReference type="GO" id="GO:0003677">
    <property type="term" value="F:DNA binding"/>
    <property type="evidence" value="ECO:0007669"/>
    <property type="project" value="InterPro"/>
</dbReference>
<dbReference type="Gene3D" id="1.10.260.40">
    <property type="entry name" value="lambda repressor-like DNA-binding domains"/>
    <property type="match status" value="1"/>
</dbReference>